<dbReference type="Proteomes" id="UP000008021">
    <property type="component" value="Chromosome 6"/>
</dbReference>
<keyword evidence="3" id="KW-1185">Reference proteome</keyword>
<evidence type="ECO:0000256" key="1">
    <source>
        <dbReference type="SAM" id="MobiDB-lite"/>
    </source>
</evidence>
<dbReference type="Gramene" id="OMERI06G15870.1">
    <property type="protein sequence ID" value="OMERI06G15870.1"/>
    <property type="gene ID" value="OMERI06G15870"/>
</dbReference>
<dbReference type="EnsemblPlants" id="OMERI06G15870.1">
    <property type="protein sequence ID" value="OMERI06G15870.1"/>
    <property type="gene ID" value="OMERI06G15870"/>
</dbReference>
<reference evidence="2" key="2">
    <citation type="submission" date="2018-05" db="EMBL/GenBank/DDBJ databases">
        <title>OmerRS3 (Oryza meridionalis Reference Sequence Version 3).</title>
        <authorList>
            <person name="Zhang J."/>
            <person name="Kudrna D."/>
            <person name="Lee S."/>
            <person name="Talag J."/>
            <person name="Welchert J."/>
            <person name="Wing R.A."/>
        </authorList>
    </citation>
    <scope>NUCLEOTIDE SEQUENCE [LARGE SCALE GENOMIC DNA]</scope>
    <source>
        <strain evidence="2">cv. OR44</strain>
    </source>
</reference>
<feature type="region of interest" description="Disordered" evidence="1">
    <location>
        <begin position="31"/>
        <end position="52"/>
    </location>
</feature>
<feature type="compositionally biased region" description="Polar residues" evidence="1">
    <location>
        <begin position="31"/>
        <end position="40"/>
    </location>
</feature>
<dbReference type="AlphaFoldDB" id="A0A0E0E1T2"/>
<reference evidence="2" key="1">
    <citation type="submission" date="2015-04" db="UniProtKB">
        <authorList>
            <consortium name="EnsemblPlants"/>
        </authorList>
    </citation>
    <scope>IDENTIFICATION</scope>
</reference>
<evidence type="ECO:0000313" key="2">
    <source>
        <dbReference type="EnsemblPlants" id="OMERI06G15870.1"/>
    </source>
</evidence>
<dbReference type="HOGENOM" id="CLU_137619_0_0_1"/>
<proteinExistence type="predicted"/>
<sequence length="128" mass="13229">KVGLPARSTLDPREIRPRPYLVELHHATRSGASASPSLIPNTGVGASHGGRRCSNSRAVAAVGGEPSSPPPPLLSRAFLSGVCCFGSEGIFSGTAGRCDRLVDPSPPAVVVVLLARTGLREVTKVPIR</sequence>
<accession>A0A0E0E1T2</accession>
<evidence type="ECO:0000313" key="3">
    <source>
        <dbReference type="Proteomes" id="UP000008021"/>
    </source>
</evidence>
<protein>
    <submittedName>
        <fullName evidence="2">Uncharacterized protein</fullName>
    </submittedName>
</protein>
<organism evidence="2">
    <name type="scientific">Oryza meridionalis</name>
    <dbReference type="NCBI Taxonomy" id="40149"/>
    <lineage>
        <taxon>Eukaryota</taxon>
        <taxon>Viridiplantae</taxon>
        <taxon>Streptophyta</taxon>
        <taxon>Embryophyta</taxon>
        <taxon>Tracheophyta</taxon>
        <taxon>Spermatophyta</taxon>
        <taxon>Magnoliopsida</taxon>
        <taxon>Liliopsida</taxon>
        <taxon>Poales</taxon>
        <taxon>Poaceae</taxon>
        <taxon>BOP clade</taxon>
        <taxon>Oryzoideae</taxon>
        <taxon>Oryzeae</taxon>
        <taxon>Oryzinae</taxon>
        <taxon>Oryza</taxon>
    </lineage>
</organism>
<name>A0A0E0E1T2_9ORYZ</name>